<dbReference type="OrthoDB" id="1442602at2"/>
<name>A0A5S3N9P6_9FLAO</name>
<sequence length="110" mass="12947">MQFDKKENYTYVSSDENSFQEFYNTFIKQEKEFKKEHVIVHISNEISVSTEDFLLFLKVAEQKNENGTSFVIINTVVNVDDFPENLNIVPTLQEAEDILEMENIERELGF</sequence>
<dbReference type="EMBL" id="VANR01000001">
    <property type="protein sequence ID" value="TMM32001.1"/>
    <property type="molecule type" value="Genomic_DNA"/>
</dbReference>
<protein>
    <submittedName>
        <fullName evidence="1">Uncharacterized protein</fullName>
    </submittedName>
</protein>
<evidence type="ECO:0000313" key="2">
    <source>
        <dbReference type="Proteomes" id="UP000307140"/>
    </source>
</evidence>
<accession>A0A5S3N9P6</accession>
<keyword evidence="2" id="KW-1185">Reference proteome</keyword>
<dbReference type="AlphaFoldDB" id="A0A5S3N9P6"/>
<reference evidence="1 2" key="1">
    <citation type="submission" date="2019-05" db="EMBL/GenBank/DDBJ databases">
        <title>Polaribacter aestuariivivens sp. nov., isolated from a tidal flat.</title>
        <authorList>
            <person name="Yoon J.-H."/>
        </authorList>
    </citation>
    <scope>NUCLEOTIDE SEQUENCE [LARGE SCALE GENOMIC DNA]</scope>
    <source>
        <strain evidence="1 2">DBTF-3</strain>
    </source>
</reference>
<evidence type="ECO:0000313" key="1">
    <source>
        <dbReference type="EMBL" id="TMM32001.1"/>
    </source>
</evidence>
<dbReference type="Proteomes" id="UP000307140">
    <property type="component" value="Unassembled WGS sequence"/>
</dbReference>
<dbReference type="RefSeq" id="WP_138534214.1">
    <property type="nucleotide sequence ID" value="NZ_VANR01000001.1"/>
</dbReference>
<organism evidence="1 2">
    <name type="scientific">Polaribacter aestuariivivens</name>
    <dbReference type="NCBI Taxonomy" id="2304626"/>
    <lineage>
        <taxon>Bacteria</taxon>
        <taxon>Pseudomonadati</taxon>
        <taxon>Bacteroidota</taxon>
        <taxon>Flavobacteriia</taxon>
        <taxon>Flavobacteriales</taxon>
        <taxon>Flavobacteriaceae</taxon>
    </lineage>
</organism>
<gene>
    <name evidence="1" type="ORF">FDT66_00615</name>
</gene>
<proteinExistence type="predicted"/>
<comment type="caution">
    <text evidence="1">The sequence shown here is derived from an EMBL/GenBank/DDBJ whole genome shotgun (WGS) entry which is preliminary data.</text>
</comment>